<gene>
    <name evidence="2" type="ORF">CQA43_03330</name>
</gene>
<feature type="coiled-coil region" evidence="1">
    <location>
        <begin position="35"/>
        <end position="142"/>
    </location>
</feature>
<reference evidence="2 3" key="1">
    <citation type="submission" date="2018-04" db="EMBL/GenBank/DDBJ databases">
        <title>Novel Campyloabacter and Helicobacter Species and Strains.</title>
        <authorList>
            <person name="Mannion A.J."/>
            <person name="Shen Z."/>
            <person name="Fox J.G."/>
        </authorList>
    </citation>
    <scope>NUCLEOTIDE SEQUENCE [LARGE SCALE GENOMIC DNA]</scope>
    <source>
        <strain evidence="2 3">MIT 99-5101</strain>
    </source>
</reference>
<accession>A0A3D8IH25</accession>
<evidence type="ECO:0000313" key="3">
    <source>
        <dbReference type="Proteomes" id="UP000256650"/>
    </source>
</evidence>
<proteinExistence type="predicted"/>
<name>A0A3D8IH25_9HELI</name>
<comment type="caution">
    <text evidence="2">The sequence shown here is derived from an EMBL/GenBank/DDBJ whole genome shotgun (WGS) entry which is preliminary data.</text>
</comment>
<dbReference type="EMBL" id="NXLS01000002">
    <property type="protein sequence ID" value="RDU63861.1"/>
    <property type="molecule type" value="Genomic_DNA"/>
</dbReference>
<dbReference type="Proteomes" id="UP000256650">
    <property type="component" value="Unassembled WGS sequence"/>
</dbReference>
<dbReference type="GeneID" id="82535313"/>
<evidence type="ECO:0000256" key="1">
    <source>
        <dbReference type="SAM" id="Coils"/>
    </source>
</evidence>
<dbReference type="AlphaFoldDB" id="A0A3D8IH25"/>
<keyword evidence="1" id="KW-0175">Coiled coil</keyword>
<organism evidence="2 3">
    <name type="scientific">Helicobacter ganmani</name>
    <dbReference type="NCBI Taxonomy" id="60246"/>
    <lineage>
        <taxon>Bacteria</taxon>
        <taxon>Pseudomonadati</taxon>
        <taxon>Campylobacterota</taxon>
        <taxon>Epsilonproteobacteria</taxon>
        <taxon>Campylobacterales</taxon>
        <taxon>Helicobacteraceae</taxon>
        <taxon>Helicobacter</taxon>
    </lineage>
</organism>
<sequence length="148" mass="17365">MAFKTIFLNFFVVCLVLFGLMGCNGEKSKKNKEDNKTLENNATSLLKSKQQEEDSLESPLQQQLKKNLKSHLDELSKELQEKNLNNLQMEQNTGLQKHLEHFESYHGRKDIPKKDSAQRNLNEKIQEAYEIQQKRIEVLRQKNDEMSK</sequence>
<dbReference type="RefSeq" id="WP_115551185.1">
    <property type="nucleotide sequence ID" value="NZ_CAPHNE010000008.1"/>
</dbReference>
<keyword evidence="3" id="KW-1185">Reference proteome</keyword>
<protein>
    <submittedName>
        <fullName evidence="2">Uncharacterized protein</fullName>
    </submittedName>
</protein>
<dbReference type="OrthoDB" id="5325463at2"/>
<dbReference type="PROSITE" id="PS51257">
    <property type="entry name" value="PROKAR_LIPOPROTEIN"/>
    <property type="match status" value="1"/>
</dbReference>
<evidence type="ECO:0000313" key="2">
    <source>
        <dbReference type="EMBL" id="RDU63861.1"/>
    </source>
</evidence>